<dbReference type="Gene3D" id="3.40.50.300">
    <property type="entry name" value="P-loop containing nucleotide triphosphate hydrolases"/>
    <property type="match status" value="1"/>
</dbReference>
<dbReference type="Pfam" id="PF07728">
    <property type="entry name" value="AAA_5"/>
    <property type="match status" value="1"/>
</dbReference>
<feature type="region of interest" description="Disordered" evidence="3">
    <location>
        <begin position="804"/>
        <end position="920"/>
    </location>
</feature>
<name>A0A8H5GZA7_9AGAR</name>
<dbReference type="OrthoDB" id="47330at2759"/>
<dbReference type="InterPro" id="IPR011704">
    <property type="entry name" value="ATPase_dyneun-rel_AAA"/>
</dbReference>
<protein>
    <recommendedName>
        <fullName evidence="5">AAA+ ATPase domain-containing protein</fullName>
    </recommendedName>
</protein>
<evidence type="ECO:0000256" key="2">
    <source>
        <dbReference type="ARBA" id="ARBA00022840"/>
    </source>
</evidence>
<feature type="compositionally biased region" description="Pro residues" evidence="3">
    <location>
        <begin position="834"/>
        <end position="846"/>
    </location>
</feature>
<dbReference type="PANTHER" id="PTHR11638">
    <property type="entry name" value="ATP-DEPENDENT CLP PROTEASE"/>
    <property type="match status" value="1"/>
</dbReference>
<evidence type="ECO:0000259" key="5">
    <source>
        <dbReference type="SMART" id="SM00382"/>
    </source>
</evidence>
<dbReference type="SMART" id="SM00382">
    <property type="entry name" value="AAA"/>
    <property type="match status" value="1"/>
</dbReference>
<dbReference type="InterPro" id="IPR050130">
    <property type="entry name" value="ClpA_ClpB"/>
</dbReference>
<evidence type="ECO:0000313" key="6">
    <source>
        <dbReference type="EMBL" id="KAF5373705.1"/>
    </source>
</evidence>
<dbReference type="GO" id="GO:0016887">
    <property type="term" value="F:ATP hydrolysis activity"/>
    <property type="evidence" value="ECO:0007669"/>
    <property type="project" value="InterPro"/>
</dbReference>
<evidence type="ECO:0000256" key="4">
    <source>
        <dbReference type="SAM" id="Phobius"/>
    </source>
</evidence>
<accession>A0A8H5GZA7</accession>
<keyword evidence="2" id="KW-0067">ATP-binding</keyword>
<feature type="transmembrane region" description="Helical" evidence="4">
    <location>
        <begin position="691"/>
        <end position="711"/>
    </location>
</feature>
<dbReference type="AlphaFoldDB" id="A0A8H5GZA7"/>
<keyword evidence="4" id="KW-0812">Transmembrane</keyword>
<feature type="region of interest" description="Disordered" evidence="3">
    <location>
        <begin position="133"/>
        <end position="169"/>
    </location>
</feature>
<feature type="region of interest" description="Disordered" evidence="3">
    <location>
        <begin position="231"/>
        <end position="260"/>
    </location>
</feature>
<feature type="compositionally biased region" description="Low complexity" evidence="3">
    <location>
        <begin position="236"/>
        <end position="260"/>
    </location>
</feature>
<feature type="compositionally biased region" description="Low complexity" evidence="3">
    <location>
        <begin position="133"/>
        <end position="150"/>
    </location>
</feature>
<reference evidence="6 7" key="1">
    <citation type="journal article" date="2020" name="ISME J.">
        <title>Uncovering the hidden diversity of litter-decomposition mechanisms in mushroom-forming fungi.</title>
        <authorList>
            <person name="Floudas D."/>
            <person name="Bentzer J."/>
            <person name="Ahren D."/>
            <person name="Johansson T."/>
            <person name="Persson P."/>
            <person name="Tunlid A."/>
        </authorList>
    </citation>
    <scope>NUCLEOTIDE SEQUENCE [LARGE SCALE GENOMIC DNA]</scope>
    <source>
        <strain evidence="6 7">CBS 291.85</strain>
    </source>
</reference>
<feature type="region of interest" description="Disordered" evidence="3">
    <location>
        <begin position="727"/>
        <end position="746"/>
    </location>
</feature>
<dbReference type="GO" id="GO:0005737">
    <property type="term" value="C:cytoplasm"/>
    <property type="evidence" value="ECO:0007669"/>
    <property type="project" value="TreeGrafter"/>
</dbReference>
<sequence length="1030" mass="112977">MAMLSATSPLTFPAHLQHAIVNDTAFPQNISSAPPAVRRTSWISRSESPMPVSMSAGADPSRNTFSSKTFIPGSGVTPEGIDIGPQRRQSSIYYIKDSDEQAHRLRPPQSAPLTAPSNWSVFETAPSRIGSISNARDSLRSSSSLSNHTSRLSRRVSQPTAALLSLPSEEEEDWTIRAESIITLPSPQKDPSAVRQSLRDSKHLQIQTHIQTRINETPPISAPVILPSHRDSVQLSSSRPSSRQSSIPPSPPSIQSRPTTPAPALLFALASDNADEVQRVLESNSQNNTVKSGSEQPQVGANDTIGPNAQSALEFTLTNEALKNKLDIVKVLLEHGADPAKSGFASKNQDGGPQSTMKMDDATRYYISRANAQLTRRTAALMQRSVFAPLARARYRLIGQERALDQLFRMLSMHSEKISSNPVVVFLCGPSGHGKTLLAHQFGTLLDIPIHTINMTTLKSASDLWRSYSISSNDESTPCTLVEFLANNEGKRCVVVLDEIEKTADLKALWTLLVPWELGRCTFEANSRTIDVRNVIWVGTSNVGQDLIFGHHQSRTNQEAAMSREEYAELMGILRTRVSDELGASILSRVSAILPFVPFTCEEKKAMASEFLQHQSISAGLEEMLDWEKKEKIVEDSVKEYVPSEGARSLYRAVSDLLRFPEQATALPAQEPDTTKDNAQQIVNSVPKSTVALAVIVAVFGAFFLVFFIAWKLRARRRRRNGVLSLDGSVESNYNGQNDEKHDLESARNIEKPEKALGGSEVTPYLGSGGWVPQIRTYHGVPIKQLPKDLQASIEDRKFKKGGYTFEPSVQTPPPAYVVTNEGSERESSLGRPITPPSIPLPPTPPEAAATSSVPPPTPPASKTLLKIPKTTASRFSADTPILSPGSAADPMPSPIRNESFRQQQQLHPPAQPGFKPQQLKKTELPLPRVMTVIGTFEPAQNDELPISVSEMVRMLEEYRDGWCLVEHMDAKDGNSQGVVPRQGIHLDDLDIITDLSFMHSFCLVERQTVIPASSPSHRSKFSSTTGSRI</sequence>
<gene>
    <name evidence="6" type="ORF">D9758_000958</name>
</gene>
<dbReference type="SUPFAM" id="SSF52540">
    <property type="entry name" value="P-loop containing nucleoside triphosphate hydrolases"/>
    <property type="match status" value="1"/>
</dbReference>
<dbReference type="PANTHER" id="PTHR11638:SF18">
    <property type="entry name" value="HEAT SHOCK PROTEIN 104"/>
    <property type="match status" value="1"/>
</dbReference>
<keyword evidence="4" id="KW-1133">Transmembrane helix</keyword>
<dbReference type="GO" id="GO:0034605">
    <property type="term" value="P:cellular response to heat"/>
    <property type="evidence" value="ECO:0007669"/>
    <property type="project" value="TreeGrafter"/>
</dbReference>
<keyword evidence="4" id="KW-0472">Membrane</keyword>
<dbReference type="Proteomes" id="UP000559256">
    <property type="component" value="Unassembled WGS sequence"/>
</dbReference>
<feature type="region of interest" description="Disordered" evidence="3">
    <location>
        <begin position="283"/>
        <end position="306"/>
    </location>
</feature>
<comment type="caution">
    <text evidence="6">The sequence shown here is derived from an EMBL/GenBank/DDBJ whole genome shotgun (WGS) entry which is preliminary data.</text>
</comment>
<proteinExistence type="predicted"/>
<dbReference type="SUPFAM" id="SSF50044">
    <property type="entry name" value="SH3-domain"/>
    <property type="match status" value="1"/>
</dbReference>
<dbReference type="GO" id="GO:0005524">
    <property type="term" value="F:ATP binding"/>
    <property type="evidence" value="ECO:0007669"/>
    <property type="project" value="UniProtKB-KW"/>
</dbReference>
<dbReference type="EMBL" id="JAACJM010000003">
    <property type="protein sequence ID" value="KAF5373705.1"/>
    <property type="molecule type" value="Genomic_DNA"/>
</dbReference>
<evidence type="ECO:0000313" key="7">
    <source>
        <dbReference type="Proteomes" id="UP000559256"/>
    </source>
</evidence>
<feature type="domain" description="AAA+ ATPase" evidence="5">
    <location>
        <begin position="421"/>
        <end position="566"/>
    </location>
</feature>
<dbReference type="InterPro" id="IPR036028">
    <property type="entry name" value="SH3-like_dom_sf"/>
</dbReference>
<dbReference type="InterPro" id="IPR003593">
    <property type="entry name" value="AAA+_ATPase"/>
</dbReference>
<organism evidence="6 7">
    <name type="scientific">Tetrapyrgos nigripes</name>
    <dbReference type="NCBI Taxonomy" id="182062"/>
    <lineage>
        <taxon>Eukaryota</taxon>
        <taxon>Fungi</taxon>
        <taxon>Dikarya</taxon>
        <taxon>Basidiomycota</taxon>
        <taxon>Agaricomycotina</taxon>
        <taxon>Agaricomycetes</taxon>
        <taxon>Agaricomycetidae</taxon>
        <taxon>Agaricales</taxon>
        <taxon>Marasmiineae</taxon>
        <taxon>Marasmiaceae</taxon>
        <taxon>Tetrapyrgos</taxon>
    </lineage>
</organism>
<keyword evidence="7" id="KW-1185">Reference proteome</keyword>
<dbReference type="Gene3D" id="2.30.30.40">
    <property type="entry name" value="SH3 Domains"/>
    <property type="match status" value="1"/>
</dbReference>
<keyword evidence="1" id="KW-0547">Nucleotide-binding</keyword>
<evidence type="ECO:0000256" key="3">
    <source>
        <dbReference type="SAM" id="MobiDB-lite"/>
    </source>
</evidence>
<dbReference type="InterPro" id="IPR027417">
    <property type="entry name" value="P-loop_NTPase"/>
</dbReference>
<evidence type="ECO:0000256" key="1">
    <source>
        <dbReference type="ARBA" id="ARBA00022741"/>
    </source>
</evidence>